<evidence type="ECO:0000313" key="2">
    <source>
        <dbReference type="Proteomes" id="UP001493153"/>
    </source>
</evidence>
<organism evidence="1 2">
    <name type="scientific">Mycetohabitans rhizoxinica</name>
    <dbReference type="NCBI Taxonomy" id="412963"/>
    <lineage>
        <taxon>Bacteria</taxon>
        <taxon>Pseudomonadati</taxon>
        <taxon>Pseudomonadota</taxon>
        <taxon>Betaproteobacteria</taxon>
        <taxon>Burkholderiales</taxon>
        <taxon>Burkholderiaceae</taxon>
        <taxon>Mycetohabitans</taxon>
    </lineage>
</organism>
<name>A0ABZ2PVH8_9BURK</name>
<geneLocation type="plasmid" evidence="1 2">
    <name>megaplasmid</name>
</geneLocation>
<gene>
    <name evidence="1" type="ORF">IHE29_02135</name>
</gene>
<sequence>MAIIWFNCSHADADTSSGTRLQGCPFALRARQSRLQYSQADIVKIAGNGGGTQALESMLEHAPALTPCRSATARLVDPTCRRPVTCVSATASELPATG</sequence>
<keyword evidence="1" id="KW-0614">Plasmid</keyword>
<protein>
    <submittedName>
        <fullName evidence="1">Uncharacterized protein</fullName>
    </submittedName>
</protein>
<keyword evidence="2" id="KW-1185">Reference proteome</keyword>
<accession>A0ABZ2PVH8</accession>
<proteinExistence type="predicted"/>
<dbReference type="Gene3D" id="6.10.140.500">
    <property type="match status" value="1"/>
</dbReference>
<reference evidence="1 2" key="1">
    <citation type="submission" date="2020-09" db="EMBL/GenBank/DDBJ databases">
        <title>Genome sequences of Mycetohabitans spp.</title>
        <authorList>
            <person name="Carter M.E."/>
            <person name="Carpenter S.C.D."/>
            <person name="Bogdanove A.J."/>
        </authorList>
    </citation>
    <scope>NUCLEOTIDE SEQUENCE [LARGE SCALE GENOMIC DNA]</scope>
    <source>
        <strain evidence="1 2">B12</strain>
        <plasmid evidence="1 2">megaplasmid</plasmid>
    </source>
</reference>
<dbReference type="Proteomes" id="UP001493153">
    <property type="component" value="Plasmid megaplasmid"/>
</dbReference>
<dbReference type="EMBL" id="CP062175">
    <property type="protein sequence ID" value="WXK38143.1"/>
    <property type="molecule type" value="Genomic_DNA"/>
</dbReference>
<evidence type="ECO:0000313" key="1">
    <source>
        <dbReference type="EMBL" id="WXK38143.1"/>
    </source>
</evidence>